<dbReference type="Pfam" id="PF17207">
    <property type="entry name" value="MCM_OB"/>
    <property type="match status" value="1"/>
</dbReference>
<keyword evidence="6 11" id="KW-0347">Helicase</keyword>
<dbReference type="Gene3D" id="2.20.28.10">
    <property type="match status" value="1"/>
</dbReference>
<dbReference type="EMBL" id="JAGTXO010000016">
    <property type="protein sequence ID" value="KAG8463459.1"/>
    <property type="molecule type" value="Genomic_DNA"/>
</dbReference>
<dbReference type="GO" id="GO:0006271">
    <property type="term" value="P:DNA strand elongation involved in DNA replication"/>
    <property type="evidence" value="ECO:0007669"/>
    <property type="project" value="TreeGrafter"/>
</dbReference>
<evidence type="ECO:0000256" key="6">
    <source>
        <dbReference type="ARBA" id="ARBA00022806"/>
    </source>
</evidence>
<protein>
    <recommendedName>
        <fullName evidence="11">DNA replication licensing factor MCM4</fullName>
        <ecNumber evidence="11">3.6.4.12</ecNumber>
    </recommendedName>
</protein>
<dbReference type="InterPro" id="IPR041562">
    <property type="entry name" value="MCM_lid"/>
</dbReference>
<proteinExistence type="inferred from homology"/>
<dbReference type="FunFam" id="3.40.50.300:FF:000501">
    <property type="entry name" value="DNA replication licensing factor MCM7"/>
    <property type="match status" value="1"/>
</dbReference>
<comment type="similarity">
    <text evidence="2 10">Belongs to the MCM family.</text>
</comment>
<dbReference type="InterPro" id="IPR008047">
    <property type="entry name" value="MCM_4"/>
</dbReference>
<dbReference type="InterPro" id="IPR001208">
    <property type="entry name" value="MCM_dom"/>
</dbReference>
<feature type="compositionally biased region" description="Polar residues" evidence="12">
    <location>
        <begin position="105"/>
        <end position="119"/>
    </location>
</feature>
<dbReference type="SUPFAM" id="SSF52540">
    <property type="entry name" value="P-loop containing nucleoside triphosphate hydrolases"/>
    <property type="match status" value="1"/>
</dbReference>
<feature type="compositionally biased region" description="Low complexity" evidence="12">
    <location>
        <begin position="1"/>
        <end position="11"/>
    </location>
</feature>
<dbReference type="GO" id="GO:1902975">
    <property type="term" value="P:mitotic DNA replication initiation"/>
    <property type="evidence" value="ECO:0007669"/>
    <property type="project" value="TreeGrafter"/>
</dbReference>
<dbReference type="GO" id="GO:0005634">
    <property type="term" value="C:nucleus"/>
    <property type="evidence" value="ECO:0007669"/>
    <property type="project" value="UniProtKB-SubCell"/>
</dbReference>
<keyword evidence="4 10" id="KW-0547">Nucleotide-binding</keyword>
<keyword evidence="7 10" id="KW-0067">ATP-binding</keyword>
<dbReference type="PROSITE" id="PS00847">
    <property type="entry name" value="MCM_1"/>
    <property type="match status" value="1"/>
</dbReference>
<feature type="compositionally biased region" description="Polar residues" evidence="12">
    <location>
        <begin position="57"/>
        <end position="66"/>
    </location>
</feature>
<feature type="region of interest" description="Disordered" evidence="12">
    <location>
        <begin position="677"/>
        <end position="700"/>
    </location>
</feature>
<dbReference type="GO" id="GO:0000727">
    <property type="term" value="P:double-strand break repair via break-induced replication"/>
    <property type="evidence" value="ECO:0007669"/>
    <property type="project" value="TreeGrafter"/>
</dbReference>
<organism evidence="14 15">
    <name type="scientific">Diacronema lutheri</name>
    <name type="common">Unicellular marine alga</name>
    <name type="synonym">Monochrysis lutheri</name>
    <dbReference type="NCBI Taxonomy" id="2081491"/>
    <lineage>
        <taxon>Eukaryota</taxon>
        <taxon>Haptista</taxon>
        <taxon>Haptophyta</taxon>
        <taxon>Pavlovophyceae</taxon>
        <taxon>Pavlovales</taxon>
        <taxon>Pavlovaceae</taxon>
        <taxon>Diacronema</taxon>
    </lineage>
</organism>
<dbReference type="InterPro" id="IPR027925">
    <property type="entry name" value="MCM_N"/>
</dbReference>
<dbReference type="GO" id="GO:0016787">
    <property type="term" value="F:hydrolase activity"/>
    <property type="evidence" value="ECO:0007669"/>
    <property type="project" value="UniProtKB-KW"/>
</dbReference>
<comment type="function">
    <text evidence="11">Acts as component of the MCM2-7 complex (MCM complex) which is the replicative helicase essential for 'once per cell cycle' DNA replication initiation and elongation in eukaryotic cells. The active ATPase sites in the MCM2-7 ring are formed through the interaction surfaces of two neighboring subunits such that a critical structure of a conserved arginine finger motif is provided in trans relative to the ATP-binding site of the Walker A box of the adjacent subunit. The six ATPase active sites, however, are likely to contribute differentially to the complex helicase activity.</text>
</comment>
<dbReference type="SUPFAM" id="SSF50249">
    <property type="entry name" value="Nucleic acid-binding proteins"/>
    <property type="match status" value="1"/>
</dbReference>
<evidence type="ECO:0000256" key="12">
    <source>
        <dbReference type="SAM" id="MobiDB-lite"/>
    </source>
</evidence>
<evidence type="ECO:0000256" key="8">
    <source>
        <dbReference type="ARBA" id="ARBA00023125"/>
    </source>
</evidence>
<dbReference type="Pfam" id="PF17855">
    <property type="entry name" value="MCM_lid"/>
    <property type="match status" value="1"/>
</dbReference>
<evidence type="ECO:0000313" key="14">
    <source>
        <dbReference type="EMBL" id="KAG8463459.1"/>
    </source>
</evidence>
<dbReference type="InterPro" id="IPR031327">
    <property type="entry name" value="MCM"/>
</dbReference>
<dbReference type="GO" id="GO:0017116">
    <property type="term" value="F:single-stranded DNA helicase activity"/>
    <property type="evidence" value="ECO:0007669"/>
    <property type="project" value="TreeGrafter"/>
</dbReference>
<dbReference type="GO" id="GO:0003697">
    <property type="term" value="F:single-stranded DNA binding"/>
    <property type="evidence" value="ECO:0007669"/>
    <property type="project" value="TreeGrafter"/>
</dbReference>
<evidence type="ECO:0000256" key="1">
    <source>
        <dbReference type="ARBA" id="ARBA00004123"/>
    </source>
</evidence>
<dbReference type="InterPro" id="IPR027417">
    <property type="entry name" value="P-loop_NTPase"/>
</dbReference>
<dbReference type="Gene3D" id="3.40.50.300">
    <property type="entry name" value="P-loop containing nucleotide triphosphate hydrolases"/>
    <property type="match status" value="1"/>
</dbReference>
<evidence type="ECO:0000256" key="3">
    <source>
        <dbReference type="ARBA" id="ARBA00022705"/>
    </source>
</evidence>
<dbReference type="GO" id="GO:0042555">
    <property type="term" value="C:MCM complex"/>
    <property type="evidence" value="ECO:0007669"/>
    <property type="project" value="UniProtKB-UniRule"/>
</dbReference>
<dbReference type="AlphaFoldDB" id="A0A8J5XMZ6"/>
<dbReference type="FunFam" id="2.20.28.10:FF:000003">
    <property type="entry name" value="DNA helicase"/>
    <property type="match status" value="1"/>
</dbReference>
<feature type="compositionally biased region" description="Low complexity" evidence="12">
    <location>
        <begin position="19"/>
        <end position="31"/>
    </location>
</feature>
<evidence type="ECO:0000259" key="13">
    <source>
        <dbReference type="PROSITE" id="PS50051"/>
    </source>
</evidence>
<feature type="compositionally biased region" description="Gly residues" evidence="12">
    <location>
        <begin position="680"/>
        <end position="692"/>
    </location>
</feature>
<evidence type="ECO:0000256" key="9">
    <source>
        <dbReference type="ARBA" id="ARBA00023242"/>
    </source>
</evidence>
<evidence type="ECO:0000256" key="10">
    <source>
        <dbReference type="RuleBase" id="RU004070"/>
    </source>
</evidence>
<evidence type="ECO:0000313" key="15">
    <source>
        <dbReference type="Proteomes" id="UP000751190"/>
    </source>
</evidence>
<feature type="domain" description="MCM C-terminal AAA(+) ATPase" evidence="13">
    <location>
        <begin position="457"/>
        <end position="668"/>
    </location>
</feature>
<dbReference type="Pfam" id="PF00493">
    <property type="entry name" value="MCM"/>
    <property type="match status" value="1"/>
</dbReference>
<evidence type="ECO:0000256" key="11">
    <source>
        <dbReference type="RuleBase" id="RU368062"/>
    </source>
</evidence>
<evidence type="ECO:0000256" key="4">
    <source>
        <dbReference type="ARBA" id="ARBA00022741"/>
    </source>
</evidence>
<dbReference type="InterPro" id="IPR018525">
    <property type="entry name" value="MCM_CS"/>
</dbReference>
<reference evidence="14" key="1">
    <citation type="submission" date="2021-05" db="EMBL/GenBank/DDBJ databases">
        <title>The genome of the haptophyte Pavlova lutheri (Diacronema luteri, Pavlovales) - a model for lipid biosynthesis in eukaryotic algae.</title>
        <authorList>
            <person name="Hulatt C.J."/>
            <person name="Posewitz M.C."/>
        </authorList>
    </citation>
    <scope>NUCLEOTIDE SEQUENCE</scope>
    <source>
        <strain evidence="14">NIVA-4/92</strain>
    </source>
</reference>
<feature type="region of interest" description="Disordered" evidence="12">
    <location>
        <begin position="1"/>
        <end position="119"/>
    </location>
</feature>
<dbReference type="Gene3D" id="3.30.1640.10">
    <property type="entry name" value="mini-chromosome maintenance (MCM) complex, chain A, domain 1"/>
    <property type="match status" value="1"/>
</dbReference>
<dbReference type="InterPro" id="IPR012340">
    <property type="entry name" value="NA-bd_OB-fold"/>
</dbReference>
<name>A0A8J5XMZ6_DIALT</name>
<accession>A0A8J5XMZ6</accession>
<dbReference type="PANTHER" id="PTHR11630">
    <property type="entry name" value="DNA REPLICATION LICENSING FACTOR MCM FAMILY MEMBER"/>
    <property type="match status" value="1"/>
</dbReference>
<dbReference type="InterPro" id="IPR033762">
    <property type="entry name" value="MCM_OB"/>
</dbReference>
<keyword evidence="5 11" id="KW-0378">Hydrolase</keyword>
<sequence length="889" mass="95205">MSSPPRSSEPPQSEPPASPASAPAGASLPPFSDGPHDTDVPLTNSDAGPARARSSPLPGSTPSRRTPATPGSELASELLSEPLDFASNPADGTPAPADGVRPARTSASPRTLRNGLGSNISADLPSRTVIWGTDIDVAVFVKAFRRFLDEFTLDVLGEPLYPARLLHLLETGTHSLNLDGAHLRAFDAEPRARGEQAGSLYAQMVQYPQETMPLMDSAAQELFEELAAGKESPDEREVKQRVMVRPFNLSTSIAMRDLDPSHIDTLLSVHGMVTRTSNIIPDLRVAHFECSLCHHGVDVTIDHAQIEEPSTCGSCEGKRCMAVVHNRCFFADKQVVKLQEAPDRIPEGETPQTITAMCWDDLVDVAKPGDRIVLTGILRAQPIRVNPRQRTFKAICRTYFDIQHVRKVEAGRLTVEDARADESSEYFTSFDEGGADDEGRRETRRANAEAIASRPDAYAALALALAPSIWELDDVKKGVLLQLFAGTSIQLAAAEAGGGARLRGDINVLLVGDPGTSKSQLLQYVHKVAPRGVYTSGKGSSAVGLTAYVTKDSETGSFVLESGALVLSDRGVCCIDEFDKMSDGARSVLHEAMEQQTVSIAKAGIICTLNARTSILASANPRESRYNPGLSVIDNIDLPPTLLSRFDLIYLLLDKPEERTDRLLARHLVGLYATRPDGADAGGDGGAPGGGGVREDSADDLAREGSVIGHRTLTDYISYARQHVHPRLTDEASQELVSAYVEMRRAGAGRKTISATPRQLESLIRLAEAHARLHLRGAVNTDDVGEAVRLMRVATQQAATDPLTGTIDMDLIATGRSAAAQGQINQLAARLLELLGETSTGSTTVAALHSAVLETAIVSVSYAQVREALDQLRGERSVTEHAGVVSLAN</sequence>
<dbReference type="PRINTS" id="PR01660">
    <property type="entry name" value="MCMPROTEIN4"/>
</dbReference>
<gene>
    <name evidence="14" type="ORF">KFE25_004970</name>
</gene>
<dbReference type="PRINTS" id="PR01657">
    <property type="entry name" value="MCMFAMILY"/>
</dbReference>
<dbReference type="OrthoDB" id="10251574at2759"/>
<evidence type="ECO:0000256" key="5">
    <source>
        <dbReference type="ARBA" id="ARBA00022801"/>
    </source>
</evidence>
<dbReference type="Proteomes" id="UP000751190">
    <property type="component" value="Unassembled WGS sequence"/>
</dbReference>
<keyword evidence="15" id="KW-1185">Reference proteome</keyword>
<keyword evidence="8 10" id="KW-0238">DNA-binding</keyword>
<dbReference type="EC" id="3.6.4.12" evidence="11"/>
<feature type="compositionally biased region" description="Low complexity" evidence="12">
    <location>
        <begin position="72"/>
        <end position="81"/>
    </location>
</feature>
<dbReference type="Gene3D" id="2.40.50.140">
    <property type="entry name" value="Nucleic acid-binding proteins"/>
    <property type="match status" value="1"/>
</dbReference>
<comment type="caution">
    <text evidence="14">The sequence shown here is derived from an EMBL/GenBank/DDBJ whole genome shotgun (WGS) entry which is preliminary data.</text>
</comment>
<dbReference type="GO" id="GO:0005524">
    <property type="term" value="F:ATP binding"/>
    <property type="evidence" value="ECO:0007669"/>
    <property type="project" value="UniProtKB-UniRule"/>
</dbReference>
<evidence type="ECO:0000256" key="2">
    <source>
        <dbReference type="ARBA" id="ARBA00008010"/>
    </source>
</evidence>
<keyword evidence="9 11" id="KW-0539">Nucleus</keyword>
<dbReference type="PANTHER" id="PTHR11630:SF66">
    <property type="entry name" value="DNA REPLICATION LICENSING FACTOR MCM4"/>
    <property type="match status" value="1"/>
</dbReference>
<evidence type="ECO:0000256" key="7">
    <source>
        <dbReference type="ARBA" id="ARBA00022840"/>
    </source>
</evidence>
<comment type="catalytic activity">
    <reaction evidence="11">
        <text>ATP + H2O = ADP + phosphate + H(+)</text>
        <dbReference type="Rhea" id="RHEA:13065"/>
        <dbReference type="ChEBI" id="CHEBI:15377"/>
        <dbReference type="ChEBI" id="CHEBI:15378"/>
        <dbReference type="ChEBI" id="CHEBI:30616"/>
        <dbReference type="ChEBI" id="CHEBI:43474"/>
        <dbReference type="ChEBI" id="CHEBI:456216"/>
        <dbReference type="EC" id="3.6.4.12"/>
    </reaction>
</comment>
<comment type="subunit">
    <text evidence="11">Component of the MCM2-7 complex.</text>
</comment>
<dbReference type="Pfam" id="PF14551">
    <property type="entry name" value="MCM_N"/>
    <property type="match status" value="1"/>
</dbReference>
<dbReference type="SMART" id="SM00350">
    <property type="entry name" value="MCM"/>
    <property type="match status" value="1"/>
</dbReference>
<dbReference type="OMA" id="AFFKCNV"/>
<keyword evidence="3 11" id="KW-0235">DNA replication</keyword>
<comment type="subcellular location">
    <subcellularLocation>
        <location evidence="1">Nucleus</location>
    </subcellularLocation>
</comment>
<dbReference type="PROSITE" id="PS50051">
    <property type="entry name" value="MCM_2"/>
    <property type="match status" value="1"/>
</dbReference>